<evidence type="ECO:0000256" key="1">
    <source>
        <dbReference type="SAM" id="MobiDB-lite"/>
    </source>
</evidence>
<dbReference type="InterPro" id="IPR021421">
    <property type="entry name" value="DUF3071"/>
</dbReference>
<feature type="region of interest" description="Disordered" evidence="1">
    <location>
        <begin position="259"/>
        <end position="325"/>
    </location>
</feature>
<reference evidence="3" key="1">
    <citation type="submission" date="2020-05" db="EMBL/GenBank/DDBJ databases">
        <authorList>
            <person name="Chiriac C."/>
            <person name="Salcher M."/>
            <person name="Ghai R."/>
            <person name="Kavagutti S V."/>
        </authorList>
    </citation>
    <scope>NUCLEOTIDE SEQUENCE</scope>
</reference>
<dbReference type="NCBIfam" id="NF040712">
    <property type="entry name" value="SepH"/>
    <property type="match status" value="1"/>
</dbReference>
<sequence length="341" mass="36484">MEELSVIEVTRDGIIVVTRDGQRFSLALDDALRSKLGHSTPSTTAGTVSPKEIQSLLRSGLSVSDVAAQTGTSDEHVARFEAPIVAELAFVLERALAVPVVADDSDSSFGIEIAARISAQGGQIIGWQAYRTNDEWLVGARCLIGTIEEDATWTFDPRKMTLVPSNAAAVRISKSESIDAALFPPLRVVSQRPAARFDSGEFEPLPDLVVDVPVTETPEMPSTGTSSIVIDMPAVEAPIDQNVPALEIDDLTRRRGARKDAIASHPSTGSIPIITPDMLETPDDSPVAPDDVPATQVGETGKKPIPAAEVFTDPTPSRSKRQRAAMPTWDEIVFGARPDDD</sequence>
<dbReference type="EMBL" id="CAEZSG010000042">
    <property type="protein sequence ID" value="CAB4534770.1"/>
    <property type="molecule type" value="Genomic_DNA"/>
</dbReference>
<name>A0A6J6B6X1_9ZZZZ</name>
<evidence type="ECO:0000313" key="3">
    <source>
        <dbReference type="EMBL" id="CAB4534770.1"/>
    </source>
</evidence>
<evidence type="ECO:0000259" key="2">
    <source>
        <dbReference type="Pfam" id="PF11268"/>
    </source>
</evidence>
<accession>A0A6J6B6X1</accession>
<gene>
    <name evidence="3" type="ORF">UFOPK1413_00391</name>
</gene>
<dbReference type="Pfam" id="PF11268">
    <property type="entry name" value="DUF3071"/>
    <property type="match status" value="1"/>
</dbReference>
<proteinExistence type="predicted"/>
<organism evidence="3">
    <name type="scientific">freshwater metagenome</name>
    <dbReference type="NCBI Taxonomy" id="449393"/>
    <lineage>
        <taxon>unclassified sequences</taxon>
        <taxon>metagenomes</taxon>
        <taxon>ecological metagenomes</taxon>
    </lineage>
</organism>
<protein>
    <submittedName>
        <fullName evidence="3">Unannotated protein</fullName>
    </submittedName>
</protein>
<feature type="domain" description="DUF3071" evidence="2">
    <location>
        <begin position="1"/>
        <end position="155"/>
    </location>
</feature>
<dbReference type="AlphaFoldDB" id="A0A6J6B6X1"/>
<feature type="compositionally biased region" description="Low complexity" evidence="1">
    <location>
        <begin position="284"/>
        <end position="294"/>
    </location>
</feature>
<dbReference type="InterPro" id="IPR047682">
    <property type="entry name" value="SepH-like"/>
</dbReference>